<dbReference type="HAMAP" id="MF_01499">
    <property type="entry name" value="DacA"/>
    <property type="match status" value="1"/>
</dbReference>
<dbReference type="EMBL" id="CP017834">
    <property type="protein sequence ID" value="APJ04395.1"/>
    <property type="molecule type" value="Genomic_DNA"/>
</dbReference>
<dbReference type="NCBIfam" id="TIGR00159">
    <property type="entry name" value="diadenylate cyclase CdaA"/>
    <property type="match status" value="1"/>
</dbReference>
<dbReference type="InterPro" id="IPR045585">
    <property type="entry name" value="CdaA_N"/>
</dbReference>
<proteinExistence type="inferred from homology"/>
<protein>
    <recommendedName>
        <fullName evidence="10">Diadenylate cyclase</fullName>
        <shortName evidence="10">DAC</shortName>
        <ecNumber evidence="10">2.7.7.85</ecNumber>
    </recommendedName>
    <alternativeName>
        <fullName evidence="10">Cyclic-di-AMP synthase</fullName>
        <shortName evidence="10">c-di-AMP synthase</shortName>
    </alternativeName>
</protein>
<keyword evidence="6 10" id="KW-0547">Nucleotide-binding</keyword>
<dbReference type="PANTHER" id="PTHR34185:SF1">
    <property type="entry name" value="DIADENYLATE CYCLASE"/>
    <property type="match status" value="1"/>
</dbReference>
<dbReference type="FunFam" id="3.40.1700.10:FF:000002">
    <property type="entry name" value="Diadenylate cyclase"/>
    <property type="match status" value="1"/>
</dbReference>
<dbReference type="EC" id="2.7.7.85" evidence="10"/>
<evidence type="ECO:0000256" key="4">
    <source>
        <dbReference type="ARBA" id="ARBA00022692"/>
    </source>
</evidence>
<dbReference type="Proteomes" id="UP000184731">
    <property type="component" value="Chromosome"/>
</dbReference>
<dbReference type="PANTHER" id="PTHR34185">
    <property type="entry name" value="DIADENYLATE CYCLASE"/>
    <property type="match status" value="1"/>
</dbReference>
<dbReference type="RefSeq" id="WP_148698151.1">
    <property type="nucleotide sequence ID" value="NZ_CP017834.1"/>
</dbReference>
<dbReference type="GO" id="GO:0006171">
    <property type="term" value="P:cAMP biosynthetic process"/>
    <property type="evidence" value="ECO:0007669"/>
    <property type="project" value="InterPro"/>
</dbReference>
<keyword evidence="5 10" id="KW-0548">Nucleotidyltransferase</keyword>
<dbReference type="SUPFAM" id="SSF143597">
    <property type="entry name" value="YojJ-like"/>
    <property type="match status" value="1"/>
</dbReference>
<keyword evidence="3 10" id="KW-0808">Transferase</keyword>
<evidence type="ECO:0000256" key="7">
    <source>
        <dbReference type="ARBA" id="ARBA00022840"/>
    </source>
</evidence>
<evidence type="ECO:0000256" key="3">
    <source>
        <dbReference type="ARBA" id="ARBA00022679"/>
    </source>
</evidence>
<comment type="function">
    <text evidence="10">Catalyzes the condensation of 2 ATP molecules into cyclic di-AMP (c-di-AMP), a second messenger used to regulate differing processes in different bacteria.</text>
</comment>
<evidence type="ECO:0000256" key="6">
    <source>
        <dbReference type="ARBA" id="ARBA00022741"/>
    </source>
</evidence>
<feature type="transmembrane region" description="Helical" evidence="10">
    <location>
        <begin position="12"/>
        <end position="31"/>
    </location>
</feature>
<feature type="compositionally biased region" description="Basic and acidic residues" evidence="11">
    <location>
        <begin position="440"/>
        <end position="458"/>
    </location>
</feature>
<evidence type="ECO:0000256" key="2">
    <source>
        <dbReference type="ARBA" id="ARBA00022475"/>
    </source>
</evidence>
<feature type="region of interest" description="Disordered" evidence="11">
    <location>
        <begin position="377"/>
        <end position="458"/>
    </location>
</feature>
<keyword evidence="8 10" id="KW-1133">Transmembrane helix</keyword>
<keyword evidence="7 10" id="KW-0067">ATP-binding</keyword>
<sequence>MNYLESIKSILSWKALLDISLVAFLFYQIIAQLKGTRAAQVLIGMLVIFITYVFSSMLQFDTLHWIISKFYSSFIIVVIVLFQDDIRRLLTRFGRGPFFSGLDAVSGAAIIDEITNAAKSLSHERIGALIVFERSVGLDKLYDHSIMLDAVITEQLLSSIFQSFSPLHDGAVIIKKDRINCASAQLPLSKNPRFSKKMGTRHSAAVGISEETDAVVLVVSEETGNISIAWEGNLQRQSSIEAARKMLSILLIPRGQNSTLVNWVDNFIIFNYHKLMNKLKNALFKNKLPQFENERKKSFDKTAPLHKKVSSLESFALQQIENENRIASNVPKNIHIRFPRSSKIKDIKSSDIQFISSNILNKHQNLSNSNLDPLSLEDNLNMDENSTQDDFPKTMNTSEKNKALKAIVEIAPEDRFDPPIPKSPPPRDISIGGIPLDPPIETKKEPDAFDKNNKDDKK</sequence>
<dbReference type="GO" id="GO:0005524">
    <property type="term" value="F:ATP binding"/>
    <property type="evidence" value="ECO:0007669"/>
    <property type="project" value="UniProtKB-UniRule"/>
</dbReference>
<evidence type="ECO:0000256" key="11">
    <source>
        <dbReference type="SAM" id="MobiDB-lite"/>
    </source>
</evidence>
<dbReference type="InterPro" id="IPR034701">
    <property type="entry name" value="CdaA"/>
</dbReference>
<comment type="similarity">
    <text evidence="10">Belongs to the adenylate cyclase family. DacA/CdaA subfamily.</text>
</comment>
<feature type="domain" description="DAC" evidence="12">
    <location>
        <begin position="83"/>
        <end position="242"/>
    </location>
</feature>
<feature type="transmembrane region" description="Helical" evidence="10">
    <location>
        <begin position="63"/>
        <end position="82"/>
    </location>
</feature>
<gene>
    <name evidence="10" type="primary">dacA</name>
    <name evidence="13" type="ORF">AXG55_10950</name>
</gene>
<dbReference type="OrthoDB" id="5290386at2"/>
<dbReference type="Gene3D" id="3.40.1700.10">
    <property type="entry name" value="DNA integrity scanning protein, DisA, N-terminal domain"/>
    <property type="match status" value="1"/>
</dbReference>
<dbReference type="Pfam" id="PF02457">
    <property type="entry name" value="DAC"/>
    <property type="match status" value="1"/>
</dbReference>
<comment type="caution">
    <text evidence="10">Lacks conserved residue(s) required for the propagation of feature annotation.</text>
</comment>
<evidence type="ECO:0000313" key="13">
    <source>
        <dbReference type="EMBL" id="APJ04395.1"/>
    </source>
</evidence>
<evidence type="ECO:0000256" key="5">
    <source>
        <dbReference type="ARBA" id="ARBA00022695"/>
    </source>
</evidence>
<organism evidence="13 14">
    <name type="scientific">Silvanigrella aquatica</name>
    <dbReference type="NCBI Taxonomy" id="1915309"/>
    <lineage>
        <taxon>Bacteria</taxon>
        <taxon>Pseudomonadati</taxon>
        <taxon>Bdellovibrionota</taxon>
        <taxon>Oligoflexia</taxon>
        <taxon>Silvanigrellales</taxon>
        <taxon>Silvanigrellaceae</taxon>
        <taxon>Silvanigrella</taxon>
    </lineage>
</organism>
<evidence type="ECO:0000256" key="9">
    <source>
        <dbReference type="ARBA" id="ARBA00023136"/>
    </source>
</evidence>
<dbReference type="STRING" id="1915309.AXG55_10950"/>
<feature type="compositionally biased region" description="Pro residues" evidence="11">
    <location>
        <begin position="418"/>
        <end position="427"/>
    </location>
</feature>
<feature type="transmembrane region" description="Helical" evidence="10">
    <location>
        <begin position="38"/>
        <end position="57"/>
    </location>
</feature>
<dbReference type="InterPro" id="IPR003390">
    <property type="entry name" value="DNA_integrity_scan_DisA_N"/>
</dbReference>
<keyword evidence="9 10" id="KW-0472">Membrane</keyword>
<dbReference type="PROSITE" id="PS51794">
    <property type="entry name" value="DAC"/>
    <property type="match status" value="1"/>
</dbReference>
<evidence type="ECO:0000256" key="8">
    <source>
        <dbReference type="ARBA" id="ARBA00022989"/>
    </source>
</evidence>
<dbReference type="InterPro" id="IPR036888">
    <property type="entry name" value="DNA_integrity_DisA_N_sf"/>
</dbReference>
<feature type="compositionally biased region" description="Polar residues" evidence="11">
    <location>
        <begin position="382"/>
        <end position="398"/>
    </location>
</feature>
<evidence type="ECO:0000259" key="12">
    <source>
        <dbReference type="PROSITE" id="PS51794"/>
    </source>
</evidence>
<evidence type="ECO:0000256" key="10">
    <source>
        <dbReference type="HAMAP-Rule" id="MF_01499"/>
    </source>
</evidence>
<keyword evidence="14" id="KW-1185">Reference proteome</keyword>
<dbReference type="GO" id="GO:0106408">
    <property type="term" value="F:diadenylate cyclase activity"/>
    <property type="evidence" value="ECO:0007669"/>
    <property type="project" value="UniProtKB-EC"/>
</dbReference>
<accession>A0A1L4D2G3</accession>
<dbReference type="InterPro" id="IPR050338">
    <property type="entry name" value="DisA"/>
</dbReference>
<name>A0A1L4D2G3_9BACT</name>
<dbReference type="AlphaFoldDB" id="A0A1L4D2G3"/>
<evidence type="ECO:0000256" key="1">
    <source>
        <dbReference type="ARBA" id="ARBA00000877"/>
    </source>
</evidence>
<comment type="subunit">
    <text evidence="10">Probably a homodimer.</text>
</comment>
<evidence type="ECO:0000313" key="14">
    <source>
        <dbReference type="Proteomes" id="UP000184731"/>
    </source>
</evidence>
<keyword evidence="4 10" id="KW-0812">Transmembrane</keyword>
<comment type="catalytic activity">
    <reaction evidence="1 10">
        <text>2 ATP = 3',3'-c-di-AMP + 2 diphosphate</text>
        <dbReference type="Rhea" id="RHEA:35655"/>
        <dbReference type="ChEBI" id="CHEBI:30616"/>
        <dbReference type="ChEBI" id="CHEBI:33019"/>
        <dbReference type="ChEBI" id="CHEBI:71500"/>
        <dbReference type="EC" id="2.7.7.85"/>
    </reaction>
</comment>
<reference evidence="13 14" key="1">
    <citation type="submission" date="2016-10" db="EMBL/GenBank/DDBJ databases">
        <title>Silvanigrella aquatica sp. nov., isolated from a freshwater lake located in the Black Forest, Germany, description of Silvanigrellaceae fam. nov., Silvanigrellales ord. nov., reclassification of the order Bdellovibrionales in the class Oligoflexia, reclassification of the families Bacteriovoracaceae and Halobacteriovoraceae in the new order Bacteriovoracales ord. nov., and reclassification of the family Pseudobacteriovoracaceae in the order Oligoflexiales.</title>
        <authorList>
            <person name="Hahn M.W."/>
            <person name="Schmidt J."/>
            <person name="Koll U."/>
            <person name="Rohde M."/>
            <person name="Verbag S."/>
            <person name="Pitt A."/>
            <person name="Nakai R."/>
            <person name="Naganuma T."/>
            <person name="Lang E."/>
        </authorList>
    </citation>
    <scope>NUCLEOTIDE SEQUENCE [LARGE SCALE GENOMIC DNA]</scope>
    <source>
        <strain evidence="13 14">MWH-Nonnen-W8red</strain>
    </source>
</reference>
<keyword evidence="2 10" id="KW-1003">Cell membrane</keyword>
<dbReference type="GO" id="GO:0004016">
    <property type="term" value="F:adenylate cyclase activity"/>
    <property type="evidence" value="ECO:0007669"/>
    <property type="project" value="UniProtKB-UniRule"/>
</dbReference>
<dbReference type="Pfam" id="PF19293">
    <property type="entry name" value="CdaA_N"/>
    <property type="match status" value="1"/>
</dbReference>
<dbReference type="KEGG" id="saqi:AXG55_10950"/>